<dbReference type="AlphaFoldDB" id="A0A4Q7KI49"/>
<accession>A0A4Q7KI49</accession>
<dbReference type="EMBL" id="SGWQ01000010">
    <property type="protein sequence ID" value="RZS33865.1"/>
    <property type="molecule type" value="Genomic_DNA"/>
</dbReference>
<organism evidence="1 2">
    <name type="scientific">Herbihabitans rhizosphaerae</name>
    <dbReference type="NCBI Taxonomy" id="1872711"/>
    <lineage>
        <taxon>Bacteria</taxon>
        <taxon>Bacillati</taxon>
        <taxon>Actinomycetota</taxon>
        <taxon>Actinomycetes</taxon>
        <taxon>Pseudonocardiales</taxon>
        <taxon>Pseudonocardiaceae</taxon>
        <taxon>Herbihabitans</taxon>
    </lineage>
</organism>
<name>A0A4Q7KI49_9PSEU</name>
<evidence type="ECO:0008006" key="3">
    <source>
        <dbReference type="Google" id="ProtNLM"/>
    </source>
</evidence>
<sequence>MTDGGFQADGERIVSEAGEFGPLADRAATIHKELNAALESAGPCWGDDEVGRSFAAAHTASADTALGDLGGLAEKLGDVGSRYTAAGHTYTDVEERGERRFRAPGQQA</sequence>
<evidence type="ECO:0000313" key="1">
    <source>
        <dbReference type="EMBL" id="RZS33865.1"/>
    </source>
</evidence>
<dbReference type="Proteomes" id="UP000294257">
    <property type="component" value="Unassembled WGS sequence"/>
</dbReference>
<reference evidence="1 2" key="1">
    <citation type="submission" date="2019-02" db="EMBL/GenBank/DDBJ databases">
        <title>Genomic Encyclopedia of Type Strains, Phase IV (KMG-IV): sequencing the most valuable type-strain genomes for metagenomic binning, comparative biology and taxonomic classification.</title>
        <authorList>
            <person name="Goeker M."/>
        </authorList>
    </citation>
    <scope>NUCLEOTIDE SEQUENCE [LARGE SCALE GENOMIC DNA]</scope>
    <source>
        <strain evidence="1 2">DSM 101727</strain>
    </source>
</reference>
<dbReference type="RefSeq" id="WP_130347078.1">
    <property type="nucleotide sequence ID" value="NZ_SGWQ01000010.1"/>
</dbReference>
<comment type="caution">
    <text evidence="1">The sequence shown here is derived from an EMBL/GenBank/DDBJ whole genome shotgun (WGS) entry which is preliminary data.</text>
</comment>
<dbReference type="InterPro" id="IPR036689">
    <property type="entry name" value="ESAT-6-like_sf"/>
</dbReference>
<protein>
    <recommendedName>
        <fullName evidence="3">Excreted virulence factor EspC (Type VII ESX diderm)</fullName>
    </recommendedName>
</protein>
<evidence type="ECO:0000313" key="2">
    <source>
        <dbReference type="Proteomes" id="UP000294257"/>
    </source>
</evidence>
<keyword evidence="2" id="KW-1185">Reference proteome</keyword>
<gene>
    <name evidence="1" type="ORF">EV193_11015</name>
</gene>
<proteinExistence type="predicted"/>
<dbReference type="SUPFAM" id="SSF140453">
    <property type="entry name" value="EsxAB dimer-like"/>
    <property type="match status" value="1"/>
</dbReference>
<dbReference type="OrthoDB" id="4562539at2"/>